<dbReference type="RefSeq" id="WP_135200092.1">
    <property type="nucleotide sequence ID" value="NZ_SPVG01000028.1"/>
</dbReference>
<name>A0A4Y9SZ97_9BURK</name>
<dbReference type="EMBL" id="SPVG01000028">
    <property type="protein sequence ID" value="TFW29943.1"/>
    <property type="molecule type" value="Genomic_DNA"/>
</dbReference>
<reference evidence="1 2" key="1">
    <citation type="submission" date="2019-03" db="EMBL/GenBank/DDBJ databases">
        <title>Draft Genome Sequence of Duganella callidus sp. nov., a Novel Duganella Species Isolated from Cultivated Soil.</title>
        <authorList>
            <person name="Raths R."/>
            <person name="Peta V."/>
            <person name="Bucking H."/>
        </authorList>
    </citation>
    <scope>NUCLEOTIDE SEQUENCE [LARGE SCALE GENOMIC DNA]</scope>
    <source>
        <strain evidence="1 2">DN04</strain>
    </source>
</reference>
<protein>
    <submittedName>
        <fullName evidence="1">Uncharacterized protein</fullName>
    </submittedName>
</protein>
<dbReference type="AlphaFoldDB" id="A0A4Y9SZ97"/>
<gene>
    <name evidence="1" type="ORF">E4L98_03020</name>
</gene>
<evidence type="ECO:0000313" key="1">
    <source>
        <dbReference type="EMBL" id="TFW29943.1"/>
    </source>
</evidence>
<comment type="caution">
    <text evidence="1">The sequence shown here is derived from an EMBL/GenBank/DDBJ whole genome shotgun (WGS) entry which is preliminary data.</text>
</comment>
<dbReference type="Proteomes" id="UP000297729">
    <property type="component" value="Unassembled WGS sequence"/>
</dbReference>
<keyword evidence="2" id="KW-1185">Reference proteome</keyword>
<organism evidence="1 2">
    <name type="scientific">Duganella callida</name>
    <dbReference type="NCBI Taxonomy" id="2561932"/>
    <lineage>
        <taxon>Bacteria</taxon>
        <taxon>Pseudomonadati</taxon>
        <taxon>Pseudomonadota</taxon>
        <taxon>Betaproteobacteria</taxon>
        <taxon>Burkholderiales</taxon>
        <taxon>Oxalobacteraceae</taxon>
        <taxon>Telluria group</taxon>
        <taxon>Duganella</taxon>
    </lineage>
</organism>
<accession>A0A4Y9SZ97</accession>
<proteinExistence type="predicted"/>
<evidence type="ECO:0000313" key="2">
    <source>
        <dbReference type="Proteomes" id="UP000297729"/>
    </source>
</evidence>
<sequence>MNKPAIFGAAVLLVAVLLVYFMPPSGGAAPDTQASKMYQLVDMAERMCLSNTRDKQAADLSLTLSAARSGIKGATSIEKLRAAERGAAARFTAALAQVENADIRACMEPWGAKIRDLAGTM</sequence>